<keyword evidence="2" id="KW-1185">Reference proteome</keyword>
<accession>A0A9W4WJN3</accession>
<evidence type="ECO:0000313" key="1">
    <source>
        <dbReference type="EMBL" id="CAI2166821.1"/>
    </source>
</evidence>
<sequence length="134" mass="15484">HIFYEVFSTIKKDNRKEIEFSYLNSNSNGIGCIIADAYKGQVIGLDKFLHERYPTISSAFTKMDFEIWNTSRNNTNVNESAYYNINLDRTSLLLLVAIKKEWNAASNFEKYNVSTSGKNKSQVQKFNEVSKTFK</sequence>
<feature type="non-terminal residue" evidence="1">
    <location>
        <position position="1"/>
    </location>
</feature>
<protein>
    <submittedName>
        <fullName evidence="1">9529_t:CDS:1</fullName>
    </submittedName>
</protein>
<reference evidence="1" key="1">
    <citation type="submission" date="2022-08" db="EMBL/GenBank/DDBJ databases">
        <authorList>
            <person name="Kallberg Y."/>
            <person name="Tangrot J."/>
            <person name="Rosling A."/>
        </authorList>
    </citation>
    <scope>NUCLEOTIDE SEQUENCE</scope>
    <source>
        <strain evidence="1">Wild A</strain>
    </source>
</reference>
<dbReference type="EMBL" id="CAMKVN010000337">
    <property type="protein sequence ID" value="CAI2166821.1"/>
    <property type="molecule type" value="Genomic_DNA"/>
</dbReference>
<comment type="caution">
    <text evidence="1">The sequence shown here is derived from an EMBL/GenBank/DDBJ whole genome shotgun (WGS) entry which is preliminary data.</text>
</comment>
<proteinExistence type="predicted"/>
<dbReference type="Proteomes" id="UP001153678">
    <property type="component" value="Unassembled WGS sequence"/>
</dbReference>
<gene>
    <name evidence="1" type="ORF">FWILDA_LOCUS2763</name>
</gene>
<dbReference type="AlphaFoldDB" id="A0A9W4WJN3"/>
<evidence type="ECO:0000313" key="2">
    <source>
        <dbReference type="Proteomes" id="UP001153678"/>
    </source>
</evidence>
<name>A0A9W4WJN3_9GLOM</name>
<organism evidence="1 2">
    <name type="scientific">Funneliformis geosporum</name>
    <dbReference type="NCBI Taxonomy" id="1117311"/>
    <lineage>
        <taxon>Eukaryota</taxon>
        <taxon>Fungi</taxon>
        <taxon>Fungi incertae sedis</taxon>
        <taxon>Mucoromycota</taxon>
        <taxon>Glomeromycotina</taxon>
        <taxon>Glomeromycetes</taxon>
        <taxon>Glomerales</taxon>
        <taxon>Glomeraceae</taxon>
        <taxon>Funneliformis</taxon>
    </lineage>
</organism>